<reference evidence="10" key="2">
    <citation type="submission" date="2012-08" db="EMBL/GenBank/DDBJ databases">
        <title>Genome sequence of Kazachstania naganishii.</title>
        <authorList>
            <person name="Gordon J.L."/>
            <person name="Armisen D."/>
            <person name="Proux-Wera E."/>
            <person name="OhEigeartaigh S.S."/>
            <person name="Byrne K.P."/>
            <person name="Wolfe K.H."/>
        </authorList>
    </citation>
    <scope>NUCLEOTIDE SEQUENCE [LARGE SCALE GENOMIC DNA]</scope>
    <source>
        <strain evidence="10">ATCC MYA-139 / BCRC 22969 / CBS 8797 / CCRC 22969 / KCTC 17520 / NBRC 10181 / NCYC 3082</strain>
    </source>
</reference>
<comment type="function">
    <text evidence="1 6">Component of the RIX1 complex required for processing of ITS2 sequences from 35S pre-rRNA.</text>
</comment>
<dbReference type="GO" id="GO:0120330">
    <property type="term" value="C:rixosome complex"/>
    <property type="evidence" value="ECO:0007669"/>
    <property type="project" value="UniProtKB-UniRule"/>
</dbReference>
<dbReference type="GO" id="GO:0006267">
    <property type="term" value="P:pre-replicative complex assembly involved in nuclear cell cycle DNA replication"/>
    <property type="evidence" value="ECO:0007669"/>
    <property type="project" value="EnsemblFungi"/>
</dbReference>
<dbReference type="eggNOG" id="KOG2149">
    <property type="taxonomic scope" value="Eukaryota"/>
</dbReference>
<gene>
    <name evidence="9" type="primary">KNAG0C05320</name>
    <name evidence="9" type="ordered locus">KNAG_0C05320</name>
</gene>
<reference evidence="9 10" key="1">
    <citation type="journal article" date="2011" name="Proc. Natl. Acad. Sci. U.S.A.">
        <title>Evolutionary erosion of yeast sex chromosomes by mating-type switching accidents.</title>
        <authorList>
            <person name="Gordon J.L."/>
            <person name="Armisen D."/>
            <person name="Proux-Wera E."/>
            <person name="Oheigeartaigh S.S."/>
            <person name="Byrne K.P."/>
            <person name="Wolfe K.H."/>
        </authorList>
    </citation>
    <scope>NUCLEOTIDE SEQUENCE [LARGE SCALE GENOMIC DNA]</scope>
    <source>
        <strain evidence="10">ATCC MYA-139 / BCRC 22969 / CBS 8797 / CCRC 22969 / KCTC 17520 / NBRC 10181 / NCYC 3082</strain>
    </source>
</reference>
<dbReference type="OMA" id="CAGGWVK"/>
<feature type="domain" description="Pre-rRNA-processing protein Ipi1 N-terminal" evidence="8">
    <location>
        <begin position="126"/>
        <end position="220"/>
    </location>
</feature>
<dbReference type="RefSeq" id="XP_022463876.1">
    <property type="nucleotide sequence ID" value="XM_022607262.1"/>
</dbReference>
<evidence type="ECO:0000256" key="3">
    <source>
        <dbReference type="ARBA" id="ARBA00006427"/>
    </source>
</evidence>
<keyword evidence="10" id="KW-1185">Reference proteome</keyword>
<dbReference type="GO" id="GO:0030174">
    <property type="term" value="P:regulation of DNA-templated DNA replication initiation"/>
    <property type="evidence" value="ECO:0007669"/>
    <property type="project" value="EnsemblFungi"/>
</dbReference>
<dbReference type="Pfam" id="PF12333">
    <property type="entry name" value="Ipi1_N"/>
    <property type="match status" value="1"/>
</dbReference>
<dbReference type="HOGENOM" id="CLU_050252_2_0_1"/>
<dbReference type="SUPFAM" id="SSF48371">
    <property type="entry name" value="ARM repeat"/>
    <property type="match status" value="1"/>
</dbReference>
<dbReference type="GO" id="GO:0005829">
    <property type="term" value="C:cytosol"/>
    <property type="evidence" value="ECO:0007669"/>
    <property type="project" value="EnsemblFungi"/>
</dbReference>
<evidence type="ECO:0000313" key="9">
    <source>
        <dbReference type="EMBL" id="CCK69630.1"/>
    </source>
</evidence>
<dbReference type="OrthoDB" id="361362at2759"/>
<dbReference type="GO" id="GO:0003682">
    <property type="term" value="F:chromatin binding"/>
    <property type="evidence" value="ECO:0007669"/>
    <property type="project" value="EnsemblFungi"/>
</dbReference>
<keyword evidence="5 6" id="KW-0539">Nucleus</keyword>
<keyword evidence="6" id="KW-0698">rRNA processing</keyword>
<feature type="region of interest" description="Disordered" evidence="7">
    <location>
        <begin position="1"/>
        <end position="29"/>
    </location>
</feature>
<evidence type="ECO:0000256" key="5">
    <source>
        <dbReference type="ARBA" id="ARBA00023242"/>
    </source>
</evidence>
<dbReference type="GeneID" id="34525310"/>
<dbReference type="GO" id="GO:0000027">
    <property type="term" value="P:ribosomal large subunit assembly"/>
    <property type="evidence" value="ECO:0007669"/>
    <property type="project" value="EnsemblFungi"/>
</dbReference>
<evidence type="ECO:0000256" key="2">
    <source>
        <dbReference type="ARBA" id="ARBA00004123"/>
    </source>
</evidence>
<dbReference type="KEGG" id="kng:KNAG_0C05320"/>
<dbReference type="EMBL" id="HE978316">
    <property type="protein sequence ID" value="CCK69630.1"/>
    <property type="molecule type" value="Genomic_DNA"/>
</dbReference>
<dbReference type="InterPro" id="IPR024679">
    <property type="entry name" value="Ipi1_N"/>
</dbReference>
<evidence type="ECO:0000256" key="1">
    <source>
        <dbReference type="ARBA" id="ARBA00002355"/>
    </source>
</evidence>
<evidence type="ECO:0000259" key="8">
    <source>
        <dbReference type="Pfam" id="PF12333"/>
    </source>
</evidence>
<accession>J7R459</accession>
<feature type="compositionally biased region" description="Basic residues" evidence="7">
    <location>
        <begin position="1"/>
        <end position="21"/>
    </location>
</feature>
<evidence type="ECO:0000256" key="6">
    <source>
        <dbReference type="RuleBase" id="RU368021"/>
    </source>
</evidence>
<evidence type="ECO:0000313" key="10">
    <source>
        <dbReference type="Proteomes" id="UP000006310"/>
    </source>
</evidence>
<organism evidence="9 10">
    <name type="scientific">Huiozyma naganishii (strain ATCC MYA-139 / BCRC 22969 / CBS 8797 / KCTC 17520 / NBRC 10181 / NCYC 3082 / Yp74L-3)</name>
    <name type="common">Yeast</name>
    <name type="synonym">Kazachstania naganishii</name>
    <dbReference type="NCBI Taxonomy" id="1071383"/>
    <lineage>
        <taxon>Eukaryota</taxon>
        <taxon>Fungi</taxon>
        <taxon>Dikarya</taxon>
        <taxon>Ascomycota</taxon>
        <taxon>Saccharomycotina</taxon>
        <taxon>Saccharomycetes</taxon>
        <taxon>Saccharomycetales</taxon>
        <taxon>Saccharomycetaceae</taxon>
        <taxon>Huiozyma</taxon>
    </lineage>
</organism>
<proteinExistence type="inferred from homology"/>
<protein>
    <recommendedName>
        <fullName evidence="6">Pre-rRNA-processing protein</fullName>
    </recommendedName>
</protein>
<dbReference type="Proteomes" id="UP000006310">
    <property type="component" value="Chromosome 3"/>
</dbReference>
<dbReference type="GO" id="GO:0005654">
    <property type="term" value="C:nucleoplasm"/>
    <property type="evidence" value="ECO:0007669"/>
    <property type="project" value="EnsemblFungi"/>
</dbReference>
<comment type="similarity">
    <text evidence="3 6">Belongs to the IPI1/TEX10 family.</text>
</comment>
<dbReference type="STRING" id="1071383.J7R459"/>
<dbReference type="AlphaFoldDB" id="J7R459"/>
<comment type="subunit">
    <text evidence="4">Component of the RIX1 complex, composed of IPI1, RIX1/IPI2 and IPI3 in a 1:2:2 stoichiometry. The complex interacts (via RIX1) with MDN1 (via its hexameric AAA ATPase ring) and the pre-60S ribosome particles.</text>
</comment>
<name>J7R459_HUIN7</name>
<dbReference type="InterPro" id="IPR016024">
    <property type="entry name" value="ARM-type_fold"/>
</dbReference>
<sequence length="329" mass="37253">MTKSRKQKQKKKDFLKKKLKVGKTAPKPSNVTDTSYVARTITIRNQHLDHHSDDLIKRLPLLRHHNETVRKETLQHFIKCVPKIIRSKIMTPLLKQSIPLICDNIKSVRDSLLELIEEIGLHDEQVLQLHCNVFVLYISMSMTHIVPRIQCDSTRFLLALLQFSSHEIVKHAWTKLLNGNLTVLGWNDKIGANQTSGSLQTRKRDSKNIKTHLDCLYKLIEYGCTDPTLSEEGPKQSNKYLIPETPQPYAQLKLFVRSLKSQDPSVAGQDPALANQDLATRRALFAEQYLPNIQRQLPPLISDGGDCGKSAHSIELIIGAEFGSESKTG</sequence>
<dbReference type="PANTHER" id="PTHR16056:SF2">
    <property type="entry name" value="TESTIS-EXPRESSED PROTEIN 10"/>
    <property type="match status" value="1"/>
</dbReference>
<comment type="subcellular location">
    <subcellularLocation>
        <location evidence="2 6">Nucleus</location>
    </subcellularLocation>
</comment>
<evidence type="ECO:0000256" key="7">
    <source>
        <dbReference type="SAM" id="MobiDB-lite"/>
    </source>
</evidence>
<keyword evidence="6" id="KW-0690">Ribosome biogenesis</keyword>
<evidence type="ECO:0000256" key="4">
    <source>
        <dbReference type="ARBA" id="ARBA00011141"/>
    </source>
</evidence>
<dbReference type="PANTHER" id="PTHR16056">
    <property type="entry name" value="REGULATOR OF MICROTUBULE DYNAMICS PROTEIN"/>
    <property type="match status" value="1"/>
</dbReference>
<dbReference type="GO" id="GO:0000463">
    <property type="term" value="P:maturation of LSU-rRNA from tricistronic rRNA transcript (SSU-rRNA, 5.8S rRNA, LSU-rRNA)"/>
    <property type="evidence" value="ECO:0007669"/>
    <property type="project" value="EnsemblFungi"/>
</dbReference>